<dbReference type="AlphaFoldDB" id="A0A562KUC5"/>
<reference evidence="1 2" key="1">
    <citation type="journal article" date="2015" name="Stand. Genomic Sci.">
        <title>Genomic Encyclopedia of Bacterial and Archaeal Type Strains, Phase III: the genomes of soil and plant-associated and newly described type strains.</title>
        <authorList>
            <person name="Whitman W.B."/>
            <person name="Woyke T."/>
            <person name="Klenk H.P."/>
            <person name="Zhou Y."/>
            <person name="Lilburn T.G."/>
            <person name="Beck B.J."/>
            <person name="De Vos P."/>
            <person name="Vandamme P."/>
            <person name="Eisen J.A."/>
            <person name="Garrity G."/>
            <person name="Hugenholtz P."/>
            <person name="Kyrpides N.C."/>
        </authorList>
    </citation>
    <scope>NUCLEOTIDE SEQUENCE [LARGE SCALE GENOMIC DNA]</scope>
    <source>
        <strain evidence="1 2">CGMCC 1.10947</strain>
    </source>
</reference>
<dbReference type="EMBL" id="VLKL01000019">
    <property type="protein sequence ID" value="TWH99029.1"/>
    <property type="molecule type" value="Genomic_DNA"/>
</dbReference>
<name>A0A562KUC5_9BRAD</name>
<evidence type="ECO:0000313" key="1">
    <source>
        <dbReference type="EMBL" id="TWH99029.1"/>
    </source>
</evidence>
<sequence length="108" mass="11945">MTGWVRRAPHEASPRQRNFHFFPALNIGPHKRPVRTMKNFSNAEFSPEVIELMTAALESAVATLPEPVHSSHVNALAESILRTAGAGERNPAALQRIALMELQLAPRN</sequence>
<evidence type="ECO:0000313" key="2">
    <source>
        <dbReference type="Proteomes" id="UP000317176"/>
    </source>
</evidence>
<organism evidence="1 2">
    <name type="scientific">Bradyrhizobium daqingense</name>
    <dbReference type="NCBI Taxonomy" id="993502"/>
    <lineage>
        <taxon>Bacteria</taxon>
        <taxon>Pseudomonadati</taxon>
        <taxon>Pseudomonadota</taxon>
        <taxon>Alphaproteobacteria</taxon>
        <taxon>Hyphomicrobiales</taxon>
        <taxon>Nitrobacteraceae</taxon>
        <taxon>Bradyrhizobium</taxon>
    </lineage>
</organism>
<comment type="caution">
    <text evidence="1">The sequence shown here is derived from an EMBL/GenBank/DDBJ whole genome shotgun (WGS) entry which is preliminary data.</text>
</comment>
<keyword evidence="2" id="KW-1185">Reference proteome</keyword>
<gene>
    <name evidence="1" type="ORF">IQ17_05608</name>
</gene>
<protein>
    <submittedName>
        <fullName evidence="1">Uncharacterized protein</fullName>
    </submittedName>
</protein>
<accession>A0A562KUC5</accession>
<dbReference type="Proteomes" id="UP000317176">
    <property type="component" value="Unassembled WGS sequence"/>
</dbReference>
<proteinExistence type="predicted"/>